<sequence length="107" mass="12397">MVRMVIDIEGVVLDEGLIVTLTELKQLCGSSDQMLEYLVDEGVLCPQGRRPDEWRFSGREVRRARRALRLQRDLELNPAGTALALELIEEIETLRARLRVLERRLRL</sequence>
<dbReference type="Proteomes" id="UP001564408">
    <property type="component" value="Unassembled WGS sequence"/>
</dbReference>
<dbReference type="RefSeq" id="WP_369667462.1">
    <property type="nucleotide sequence ID" value="NZ_JBDKXB010000015.1"/>
</dbReference>
<keyword evidence="2" id="KW-1185">Reference proteome</keyword>
<organism evidence="1 2">
    <name type="scientific">Thioalkalicoccus limnaeus</name>
    <dbReference type="NCBI Taxonomy" id="120681"/>
    <lineage>
        <taxon>Bacteria</taxon>
        <taxon>Pseudomonadati</taxon>
        <taxon>Pseudomonadota</taxon>
        <taxon>Gammaproteobacteria</taxon>
        <taxon>Chromatiales</taxon>
        <taxon>Chromatiaceae</taxon>
        <taxon>Thioalkalicoccus</taxon>
    </lineage>
</organism>
<dbReference type="Gene3D" id="1.10.1660.10">
    <property type="match status" value="1"/>
</dbReference>
<gene>
    <name evidence="1" type="ORF">ABC977_11740</name>
</gene>
<dbReference type="EMBL" id="JBDKXB010000015">
    <property type="protein sequence ID" value="MEY6433076.1"/>
    <property type="molecule type" value="Genomic_DNA"/>
</dbReference>
<accession>A0ABV4BEW4</accession>
<name>A0ABV4BEW4_9GAMM</name>
<reference evidence="1 2" key="1">
    <citation type="submission" date="2024-05" db="EMBL/GenBank/DDBJ databases">
        <title>Genome Sequence and Characterization of the New Strain Purple Sulfur Bacterium of Genus Thioalkalicoccus.</title>
        <authorList>
            <person name="Bryantseva I.A."/>
            <person name="Kyndt J.A."/>
            <person name="Imhoff J.F."/>
        </authorList>
    </citation>
    <scope>NUCLEOTIDE SEQUENCE [LARGE SCALE GENOMIC DNA]</scope>
    <source>
        <strain evidence="1 2">Um2</strain>
    </source>
</reference>
<evidence type="ECO:0000313" key="2">
    <source>
        <dbReference type="Proteomes" id="UP001564408"/>
    </source>
</evidence>
<evidence type="ECO:0000313" key="1">
    <source>
        <dbReference type="EMBL" id="MEY6433076.1"/>
    </source>
</evidence>
<dbReference type="Pfam" id="PF13591">
    <property type="entry name" value="MerR_2"/>
    <property type="match status" value="1"/>
</dbReference>
<comment type="caution">
    <text evidence="1">The sequence shown here is derived from an EMBL/GenBank/DDBJ whole genome shotgun (WGS) entry which is preliminary data.</text>
</comment>
<protein>
    <submittedName>
        <fullName evidence="1">Chaperone modulator CbpM</fullName>
    </submittedName>
</protein>
<proteinExistence type="predicted"/>